<comment type="caution">
    <text evidence="4">The sequence shown here is derived from an EMBL/GenBank/DDBJ whole genome shotgun (WGS) entry which is preliminary data.</text>
</comment>
<dbReference type="OrthoDB" id="1653576at2"/>
<dbReference type="PIRSF" id="PIRSF021292">
    <property type="entry name" value="Competence_ComGD"/>
    <property type="match status" value="1"/>
</dbReference>
<keyword evidence="3" id="KW-0472">Membrane</keyword>
<keyword evidence="5" id="KW-1185">Reference proteome</keyword>
<organism evidence="4 5">
    <name type="scientific">Virgibacillus indicus</name>
    <dbReference type="NCBI Taxonomy" id="2024554"/>
    <lineage>
        <taxon>Bacteria</taxon>
        <taxon>Bacillati</taxon>
        <taxon>Bacillota</taxon>
        <taxon>Bacilli</taxon>
        <taxon>Bacillales</taxon>
        <taxon>Bacillaceae</taxon>
        <taxon>Virgibacillus</taxon>
    </lineage>
</organism>
<evidence type="ECO:0000256" key="2">
    <source>
        <dbReference type="ARBA" id="ARBA00023287"/>
    </source>
</evidence>
<dbReference type="InterPro" id="IPR016785">
    <property type="entry name" value="ComGD"/>
</dbReference>
<dbReference type="GO" id="GO:0030420">
    <property type="term" value="P:establishment of competence for transformation"/>
    <property type="evidence" value="ECO:0007669"/>
    <property type="project" value="UniProtKB-KW"/>
</dbReference>
<evidence type="ECO:0000313" key="4">
    <source>
        <dbReference type="EMBL" id="OZU89977.1"/>
    </source>
</evidence>
<evidence type="ECO:0008006" key="6">
    <source>
        <dbReference type="Google" id="ProtNLM"/>
    </source>
</evidence>
<evidence type="ECO:0000256" key="1">
    <source>
        <dbReference type="ARBA" id="ARBA00004241"/>
    </source>
</evidence>
<gene>
    <name evidence="4" type="ORF">CIL03_02250</name>
</gene>
<reference evidence="4 5" key="1">
    <citation type="submission" date="2017-08" db="EMBL/GenBank/DDBJ databases">
        <title>Virgibacillus indicus sp. nov. and Virgibacillus profoundi sp. nov, two moderately halophilic bacteria isolated from marine sediment by using the Microfluidic Streak Plate.</title>
        <authorList>
            <person name="Xu B."/>
            <person name="Hu B."/>
            <person name="Wang J."/>
            <person name="Zhu Y."/>
            <person name="Huang L."/>
            <person name="Du W."/>
            <person name="Huang Y."/>
        </authorList>
    </citation>
    <scope>NUCLEOTIDE SEQUENCE [LARGE SCALE GENOMIC DNA]</scope>
    <source>
        <strain evidence="4 5">IO3-P2-C2</strain>
    </source>
</reference>
<dbReference type="RefSeq" id="WP_094883576.1">
    <property type="nucleotide sequence ID" value="NZ_NPMS01000001.1"/>
</dbReference>
<protein>
    <recommendedName>
        <fullName evidence="6">Competence protein ComG</fullName>
    </recommendedName>
</protein>
<dbReference type="SUPFAM" id="SSF54523">
    <property type="entry name" value="Pili subunits"/>
    <property type="match status" value="1"/>
</dbReference>
<evidence type="ECO:0000256" key="3">
    <source>
        <dbReference type="SAM" id="Phobius"/>
    </source>
</evidence>
<keyword evidence="2" id="KW-0178">Competence</keyword>
<accession>A0A265NDT9</accession>
<sequence length="142" mass="16245">MKQNNGFTLIELLIVLSILSILLLLSTPLNISSLEKQQEKQFLKTLESDILYIQAMASSTLNNFYIIRFREDSYELIQGIEKDAEIRRFPPGWKFIRKPFNEISFSANGTIKKAGSISISAKNDVYIAVFMLGKGRFYIAKQ</sequence>
<dbReference type="NCBIfam" id="TIGR02532">
    <property type="entry name" value="IV_pilin_GFxxxE"/>
    <property type="match status" value="1"/>
</dbReference>
<keyword evidence="3" id="KW-1133">Transmembrane helix</keyword>
<comment type="subcellular location">
    <subcellularLocation>
        <location evidence="1">Cell surface</location>
    </subcellularLocation>
</comment>
<dbReference type="Pfam" id="PF07963">
    <property type="entry name" value="N_methyl"/>
    <property type="match status" value="1"/>
</dbReference>
<dbReference type="InterPro" id="IPR012902">
    <property type="entry name" value="N_methyl_site"/>
</dbReference>
<feature type="transmembrane region" description="Helical" evidence="3">
    <location>
        <begin position="12"/>
        <end position="31"/>
    </location>
</feature>
<dbReference type="AlphaFoldDB" id="A0A265NDT9"/>
<dbReference type="Proteomes" id="UP000216498">
    <property type="component" value="Unassembled WGS sequence"/>
</dbReference>
<dbReference type="GO" id="GO:0009986">
    <property type="term" value="C:cell surface"/>
    <property type="evidence" value="ECO:0007669"/>
    <property type="project" value="UniProtKB-SubCell"/>
</dbReference>
<dbReference type="InterPro" id="IPR045584">
    <property type="entry name" value="Pilin-like"/>
</dbReference>
<keyword evidence="3" id="KW-0812">Transmembrane</keyword>
<name>A0A265NDT9_9BACI</name>
<dbReference type="Gene3D" id="3.30.700.10">
    <property type="entry name" value="Glycoprotein, Type 4 Pilin"/>
    <property type="match status" value="1"/>
</dbReference>
<dbReference type="EMBL" id="NPMS01000001">
    <property type="protein sequence ID" value="OZU89977.1"/>
    <property type="molecule type" value="Genomic_DNA"/>
</dbReference>
<evidence type="ECO:0000313" key="5">
    <source>
        <dbReference type="Proteomes" id="UP000216498"/>
    </source>
</evidence>
<proteinExistence type="predicted"/>
<dbReference type="NCBIfam" id="NF040982">
    <property type="entry name" value="ComGD"/>
    <property type="match status" value="1"/>
</dbReference>